<evidence type="ECO:0000313" key="1">
    <source>
        <dbReference type="EMBL" id="KAK3312248.1"/>
    </source>
</evidence>
<dbReference type="AlphaFoldDB" id="A0AAE0HSS6"/>
<name>A0AAE0HSS6_9PEZI</name>
<evidence type="ECO:0008006" key="3">
    <source>
        <dbReference type="Google" id="ProtNLM"/>
    </source>
</evidence>
<evidence type="ECO:0000313" key="2">
    <source>
        <dbReference type="Proteomes" id="UP001283341"/>
    </source>
</evidence>
<proteinExistence type="predicted"/>
<comment type="caution">
    <text evidence="1">The sequence shown here is derived from an EMBL/GenBank/DDBJ whole genome shotgun (WGS) entry which is preliminary data.</text>
</comment>
<organism evidence="1 2">
    <name type="scientific">Apodospora peruviana</name>
    <dbReference type="NCBI Taxonomy" id="516989"/>
    <lineage>
        <taxon>Eukaryota</taxon>
        <taxon>Fungi</taxon>
        <taxon>Dikarya</taxon>
        <taxon>Ascomycota</taxon>
        <taxon>Pezizomycotina</taxon>
        <taxon>Sordariomycetes</taxon>
        <taxon>Sordariomycetidae</taxon>
        <taxon>Sordariales</taxon>
        <taxon>Lasiosphaeriaceae</taxon>
        <taxon>Apodospora</taxon>
    </lineage>
</organism>
<dbReference type="Proteomes" id="UP001283341">
    <property type="component" value="Unassembled WGS sequence"/>
</dbReference>
<sequence length="373" mass="41715">MGLTAESRRAEPKVYVFGAADRCRSFHGATTLPSNEDPTYFVIILSPRDRFRVGDPSDAVFDPNLELIMIESRNSYFEATRHELQPTQEQLRAVMARMHALGYTCTIKAMRAWLAHMDHAHLLATTKTSSPPPELEETSLHELLYAETLHFRLKTADNNRTGATIIPITPAEAYQDYVQIEDDHDHDNGGDGSECDFQPIDDELPQYSSKEIQVLDVITGGGVDSVARTIRIFSVASSGQVRIPKLIGYVKHADNGHIIGLFREWIPGCDMRRMCCDDDLDSEPMSDERKKKWAAQIRETVDQLYGMGLVWGDGKPGNVIISDKDDDAWLIDLAGGWTNGWVDEELVDTPGGDDQAVSRIFKFLDVEEAKTLG</sequence>
<protein>
    <recommendedName>
        <fullName evidence="3">Protein kinase domain-containing protein</fullName>
    </recommendedName>
</protein>
<dbReference type="InterPro" id="IPR011009">
    <property type="entry name" value="Kinase-like_dom_sf"/>
</dbReference>
<keyword evidence="2" id="KW-1185">Reference proteome</keyword>
<dbReference type="Gene3D" id="1.10.510.10">
    <property type="entry name" value="Transferase(Phosphotransferase) domain 1"/>
    <property type="match status" value="1"/>
</dbReference>
<dbReference type="SUPFAM" id="SSF56112">
    <property type="entry name" value="Protein kinase-like (PK-like)"/>
    <property type="match status" value="1"/>
</dbReference>
<reference evidence="1" key="2">
    <citation type="submission" date="2023-06" db="EMBL/GenBank/DDBJ databases">
        <authorList>
            <consortium name="Lawrence Berkeley National Laboratory"/>
            <person name="Haridas S."/>
            <person name="Hensen N."/>
            <person name="Bonometti L."/>
            <person name="Westerberg I."/>
            <person name="Brannstrom I.O."/>
            <person name="Guillou S."/>
            <person name="Cros-Aarteil S."/>
            <person name="Calhoun S."/>
            <person name="Kuo A."/>
            <person name="Mondo S."/>
            <person name="Pangilinan J."/>
            <person name="Riley R."/>
            <person name="Labutti K."/>
            <person name="Andreopoulos B."/>
            <person name="Lipzen A."/>
            <person name="Chen C."/>
            <person name="Yanf M."/>
            <person name="Daum C."/>
            <person name="Ng V."/>
            <person name="Clum A."/>
            <person name="Steindorff A."/>
            <person name="Ohm R."/>
            <person name="Martin F."/>
            <person name="Silar P."/>
            <person name="Natvig D."/>
            <person name="Lalanne C."/>
            <person name="Gautier V."/>
            <person name="Ament-Velasquez S.L."/>
            <person name="Kruys A."/>
            <person name="Hutchinson M.I."/>
            <person name="Powell A.J."/>
            <person name="Barry K."/>
            <person name="Miller A.N."/>
            <person name="Grigoriev I.V."/>
            <person name="Debuchy R."/>
            <person name="Gladieux P."/>
            <person name="Thoren M.H."/>
            <person name="Johannesson H."/>
        </authorList>
    </citation>
    <scope>NUCLEOTIDE SEQUENCE</scope>
    <source>
        <strain evidence="1">CBS 118394</strain>
    </source>
</reference>
<dbReference type="EMBL" id="JAUEDM010000009">
    <property type="protein sequence ID" value="KAK3312248.1"/>
    <property type="molecule type" value="Genomic_DNA"/>
</dbReference>
<gene>
    <name evidence="1" type="ORF">B0H66DRAFT_632861</name>
</gene>
<reference evidence="1" key="1">
    <citation type="journal article" date="2023" name="Mol. Phylogenet. Evol.">
        <title>Genome-scale phylogeny and comparative genomics of the fungal order Sordariales.</title>
        <authorList>
            <person name="Hensen N."/>
            <person name="Bonometti L."/>
            <person name="Westerberg I."/>
            <person name="Brannstrom I.O."/>
            <person name="Guillou S."/>
            <person name="Cros-Aarteil S."/>
            <person name="Calhoun S."/>
            <person name="Haridas S."/>
            <person name="Kuo A."/>
            <person name="Mondo S."/>
            <person name="Pangilinan J."/>
            <person name="Riley R."/>
            <person name="LaButti K."/>
            <person name="Andreopoulos B."/>
            <person name="Lipzen A."/>
            <person name="Chen C."/>
            <person name="Yan M."/>
            <person name="Daum C."/>
            <person name="Ng V."/>
            <person name="Clum A."/>
            <person name="Steindorff A."/>
            <person name="Ohm R.A."/>
            <person name="Martin F."/>
            <person name="Silar P."/>
            <person name="Natvig D.O."/>
            <person name="Lalanne C."/>
            <person name="Gautier V."/>
            <person name="Ament-Velasquez S.L."/>
            <person name="Kruys A."/>
            <person name="Hutchinson M.I."/>
            <person name="Powell A.J."/>
            <person name="Barry K."/>
            <person name="Miller A.N."/>
            <person name="Grigoriev I.V."/>
            <person name="Debuchy R."/>
            <person name="Gladieux P."/>
            <person name="Hiltunen Thoren M."/>
            <person name="Johannesson H."/>
        </authorList>
    </citation>
    <scope>NUCLEOTIDE SEQUENCE</scope>
    <source>
        <strain evidence="1">CBS 118394</strain>
    </source>
</reference>
<accession>A0AAE0HSS6</accession>